<dbReference type="SUPFAM" id="SSF49313">
    <property type="entry name" value="Cadherin-like"/>
    <property type="match status" value="2"/>
</dbReference>
<gene>
    <name evidence="2" type="ORF">SAMN06296427_10445</name>
</gene>
<dbReference type="InterPro" id="IPR015919">
    <property type="entry name" value="Cadherin-like_sf"/>
</dbReference>
<dbReference type="EMBL" id="FWXS01000004">
    <property type="protein sequence ID" value="SMC57354.1"/>
    <property type="molecule type" value="Genomic_DNA"/>
</dbReference>
<dbReference type="InterPro" id="IPR008964">
    <property type="entry name" value="Invasin/intimin_cell_adhesion"/>
</dbReference>
<name>A0A1W2A9N3_9FLAO</name>
<dbReference type="RefSeq" id="WP_084016970.1">
    <property type="nucleotide sequence ID" value="NZ_FWXS01000004.1"/>
</dbReference>
<dbReference type="SUPFAM" id="SSF49373">
    <property type="entry name" value="Invasin/intimin cell-adhesion fragments"/>
    <property type="match status" value="2"/>
</dbReference>
<dbReference type="GO" id="GO:0005509">
    <property type="term" value="F:calcium ion binding"/>
    <property type="evidence" value="ECO:0007669"/>
    <property type="project" value="InterPro"/>
</dbReference>
<organism evidence="2 3">
    <name type="scientific">Moheibacter sediminis</name>
    <dbReference type="NCBI Taxonomy" id="1434700"/>
    <lineage>
        <taxon>Bacteria</taxon>
        <taxon>Pseudomonadati</taxon>
        <taxon>Bacteroidota</taxon>
        <taxon>Flavobacteriia</taxon>
        <taxon>Flavobacteriales</taxon>
        <taxon>Weeksellaceae</taxon>
        <taxon>Moheibacter</taxon>
    </lineage>
</organism>
<dbReference type="InterPro" id="IPR026444">
    <property type="entry name" value="Secre_tail"/>
</dbReference>
<dbReference type="Gene3D" id="2.60.40.1080">
    <property type="match status" value="2"/>
</dbReference>
<dbReference type="InterPro" id="IPR013783">
    <property type="entry name" value="Ig-like_fold"/>
</dbReference>
<keyword evidence="1" id="KW-0732">Signal</keyword>
<protein>
    <submittedName>
        <fullName evidence="2">Por secretion system C-terminal sorting domain-containing protein</fullName>
    </submittedName>
</protein>
<dbReference type="STRING" id="1434700.SAMN06296427_10445"/>
<evidence type="ECO:0000313" key="3">
    <source>
        <dbReference type="Proteomes" id="UP000192393"/>
    </source>
</evidence>
<dbReference type="Gene3D" id="2.80.10.50">
    <property type="match status" value="1"/>
</dbReference>
<dbReference type="Pfam" id="PF05345">
    <property type="entry name" value="He_PIG"/>
    <property type="match status" value="2"/>
</dbReference>
<evidence type="ECO:0000313" key="2">
    <source>
        <dbReference type="EMBL" id="SMC57354.1"/>
    </source>
</evidence>
<dbReference type="Proteomes" id="UP000192393">
    <property type="component" value="Unassembled WGS sequence"/>
</dbReference>
<sequence length="776" mass="83231">MRNIYYLKLILPLVLLLNIGAIQFLHAQGTETFETQTSLNTSYANGSFSGETTGVTVNYVHARNEGLETSDDFSIDGKGIILRRIDEQSAVEFVIPNGVGNFSFDARKAFTGGSNNRILGVYANGNLVFTTPTFGGSGTDTTIHEFSTDVNLSGEVTIKITYPTGTSNGNKQVTIDNISWTAYSDDTEISPVITEETFNGVVGTAASFQIQATENPTSYTIVSGTLPDGLNLDTAAGIISGNPTTAGNSSVNVTAANENGTSDEATISFEIAKGNQTVTPELEDITKVIGDDPFELIANTDQGITITYTSSDTNVATVNGNTVTIVGEGTTTIQANNEGNENYNAFEGSFVLTVTEENTGGGYDGNGTFVKINSIDELTDGYYIIAANPEFGDWAMSNEHTGTYLVRSAISPVEEVVTNPEVSMVWKIETNGTGKSIYNEESAKYVSYTGSSNNVQIVDDVTADNQRWNITFGSDEDESDIFIFTNMGVTNRILQYNSNTNQERFACYTTNQKKYVLYKLTEETTDAPVITEETFNGVVGTAASFQIQATENPTSYTIVSGTLPDGLNLDTATGIISGTPTTAGNSSVNVTAANENGTSNEATISFEIAKGNQTVTPELEDITKVIGDDPFELIANTDQGITITYTSSDTNVATVNGNTVTIVGEGTTTIQANNEGNENYNAFEGSFVLTVSGELITGDFNLNSIQIYTHNQDVVIVAENEKIVSVELFNLEGKVLHRKNEINNSRYQIQNLAKGVVIVVVKTQNGILKSKKLLIK</sequence>
<proteinExistence type="predicted"/>
<reference evidence="2 3" key="1">
    <citation type="submission" date="2017-04" db="EMBL/GenBank/DDBJ databases">
        <authorList>
            <person name="Afonso C.L."/>
            <person name="Miller P.J."/>
            <person name="Scott M.A."/>
            <person name="Spackman E."/>
            <person name="Goraichik I."/>
            <person name="Dimitrov K.M."/>
            <person name="Suarez D.L."/>
            <person name="Swayne D.E."/>
        </authorList>
    </citation>
    <scope>NUCLEOTIDE SEQUENCE [LARGE SCALE GENOMIC DNA]</scope>
    <source>
        <strain evidence="2 3">CGMCC 1.12708</strain>
    </source>
</reference>
<accession>A0A1W2A9N3</accession>
<dbReference type="NCBIfam" id="TIGR04183">
    <property type="entry name" value="Por_Secre_tail"/>
    <property type="match status" value="1"/>
</dbReference>
<dbReference type="GO" id="GO:0016020">
    <property type="term" value="C:membrane"/>
    <property type="evidence" value="ECO:0007669"/>
    <property type="project" value="InterPro"/>
</dbReference>
<dbReference type="OrthoDB" id="1465721at2"/>
<dbReference type="Gene3D" id="2.60.40.10">
    <property type="entry name" value="Immunoglobulins"/>
    <property type="match status" value="2"/>
</dbReference>
<dbReference type="AlphaFoldDB" id="A0A1W2A9N3"/>
<evidence type="ECO:0000256" key="1">
    <source>
        <dbReference type="ARBA" id="ARBA00022729"/>
    </source>
</evidence>
<keyword evidence="3" id="KW-1185">Reference proteome</keyword>